<dbReference type="Proteomes" id="UP000324222">
    <property type="component" value="Unassembled WGS sequence"/>
</dbReference>
<sequence length="94" mass="11384">MRQITTSILPDWTYTHIRDRRKQIVLARLRISHTYLTQRYLLTKNPQPYCDDCLVPLTVRHLLVECPSFIDLRHRYLYQCRDIDSGVYYLTKVL</sequence>
<dbReference type="EMBL" id="VSRR010008278">
    <property type="protein sequence ID" value="MPC48435.1"/>
    <property type="molecule type" value="Genomic_DNA"/>
</dbReference>
<proteinExistence type="predicted"/>
<evidence type="ECO:0000313" key="2">
    <source>
        <dbReference type="Proteomes" id="UP000324222"/>
    </source>
</evidence>
<evidence type="ECO:0000313" key="1">
    <source>
        <dbReference type="EMBL" id="MPC48435.1"/>
    </source>
</evidence>
<name>A0A5B7FT03_PORTR</name>
<accession>A0A5B7FT03</accession>
<reference evidence="1 2" key="1">
    <citation type="submission" date="2019-05" db="EMBL/GenBank/DDBJ databases">
        <title>Another draft genome of Portunus trituberculatus and its Hox gene families provides insights of decapod evolution.</title>
        <authorList>
            <person name="Jeong J.-H."/>
            <person name="Song I."/>
            <person name="Kim S."/>
            <person name="Choi T."/>
            <person name="Kim D."/>
            <person name="Ryu S."/>
            <person name="Kim W."/>
        </authorList>
    </citation>
    <scope>NUCLEOTIDE SEQUENCE [LARGE SCALE GENOMIC DNA]</scope>
    <source>
        <tissue evidence="1">Muscle</tissue>
    </source>
</reference>
<dbReference type="AlphaFoldDB" id="A0A5B7FT03"/>
<gene>
    <name evidence="1" type="ORF">E2C01_042208</name>
</gene>
<comment type="caution">
    <text evidence="1">The sequence shown here is derived from an EMBL/GenBank/DDBJ whole genome shotgun (WGS) entry which is preliminary data.</text>
</comment>
<protein>
    <submittedName>
        <fullName evidence="1">Uncharacterized protein</fullName>
    </submittedName>
</protein>
<organism evidence="1 2">
    <name type="scientific">Portunus trituberculatus</name>
    <name type="common">Swimming crab</name>
    <name type="synonym">Neptunus trituberculatus</name>
    <dbReference type="NCBI Taxonomy" id="210409"/>
    <lineage>
        <taxon>Eukaryota</taxon>
        <taxon>Metazoa</taxon>
        <taxon>Ecdysozoa</taxon>
        <taxon>Arthropoda</taxon>
        <taxon>Crustacea</taxon>
        <taxon>Multicrustacea</taxon>
        <taxon>Malacostraca</taxon>
        <taxon>Eumalacostraca</taxon>
        <taxon>Eucarida</taxon>
        <taxon>Decapoda</taxon>
        <taxon>Pleocyemata</taxon>
        <taxon>Brachyura</taxon>
        <taxon>Eubrachyura</taxon>
        <taxon>Portunoidea</taxon>
        <taxon>Portunidae</taxon>
        <taxon>Portuninae</taxon>
        <taxon>Portunus</taxon>
    </lineage>
</organism>
<keyword evidence="2" id="KW-1185">Reference proteome</keyword>